<dbReference type="RefSeq" id="WP_073391722.1">
    <property type="nucleotide sequence ID" value="NZ_FQVU01000005.1"/>
</dbReference>
<dbReference type="InterPro" id="IPR036396">
    <property type="entry name" value="Cyt_P450_sf"/>
</dbReference>
<keyword evidence="5 7" id="KW-0408">Iron</keyword>
<keyword evidence="2 7" id="KW-0349">Heme</keyword>
<evidence type="ECO:0000256" key="3">
    <source>
        <dbReference type="ARBA" id="ARBA00022723"/>
    </source>
</evidence>
<dbReference type="Pfam" id="PF00067">
    <property type="entry name" value="p450"/>
    <property type="match status" value="1"/>
</dbReference>
<evidence type="ECO:0000256" key="7">
    <source>
        <dbReference type="RuleBase" id="RU000461"/>
    </source>
</evidence>
<evidence type="ECO:0000256" key="4">
    <source>
        <dbReference type="ARBA" id="ARBA00023002"/>
    </source>
</evidence>
<dbReference type="STRING" id="1206085.SAMN05443575_3530"/>
<reference evidence="8 9" key="1">
    <citation type="submission" date="2016-11" db="EMBL/GenBank/DDBJ databases">
        <authorList>
            <person name="Jaros S."/>
            <person name="Januszkiewicz K."/>
            <person name="Wedrychowicz H."/>
        </authorList>
    </citation>
    <scope>NUCLEOTIDE SEQUENCE [LARGE SCALE GENOMIC DNA]</scope>
    <source>
        <strain evidence="8 9">DSM 45627</strain>
    </source>
</reference>
<gene>
    <name evidence="8" type="ORF">SAMN05443575_3530</name>
</gene>
<accession>A0A1M5RFF0</accession>
<dbReference type="SUPFAM" id="SSF48264">
    <property type="entry name" value="Cytochrome P450"/>
    <property type="match status" value="1"/>
</dbReference>
<dbReference type="FunFam" id="1.10.630.10:FF:000018">
    <property type="entry name" value="Cytochrome P450 monooxygenase"/>
    <property type="match status" value="1"/>
</dbReference>
<comment type="similarity">
    <text evidence="1 7">Belongs to the cytochrome P450 family.</text>
</comment>
<dbReference type="Proteomes" id="UP000186132">
    <property type="component" value="Unassembled WGS sequence"/>
</dbReference>
<keyword evidence="6 7" id="KW-0503">Monooxygenase</keyword>
<proteinExistence type="inferred from homology"/>
<dbReference type="InterPro" id="IPR001128">
    <property type="entry name" value="Cyt_P450"/>
</dbReference>
<dbReference type="GO" id="GO:0016705">
    <property type="term" value="F:oxidoreductase activity, acting on paired donors, with incorporation or reduction of molecular oxygen"/>
    <property type="evidence" value="ECO:0007669"/>
    <property type="project" value="InterPro"/>
</dbReference>
<keyword evidence="9" id="KW-1185">Reference proteome</keyword>
<evidence type="ECO:0000256" key="1">
    <source>
        <dbReference type="ARBA" id="ARBA00010617"/>
    </source>
</evidence>
<dbReference type="PANTHER" id="PTHR46696:SF1">
    <property type="entry name" value="CYTOCHROME P450 YJIB-RELATED"/>
    <property type="match status" value="1"/>
</dbReference>
<dbReference type="PRINTS" id="PR00359">
    <property type="entry name" value="BP450"/>
</dbReference>
<keyword evidence="3 7" id="KW-0479">Metal-binding</keyword>
<dbReference type="GO" id="GO:0005506">
    <property type="term" value="F:iron ion binding"/>
    <property type="evidence" value="ECO:0007669"/>
    <property type="project" value="InterPro"/>
</dbReference>
<organism evidence="8 9">
    <name type="scientific">Jatrophihabitans endophyticus</name>
    <dbReference type="NCBI Taxonomy" id="1206085"/>
    <lineage>
        <taxon>Bacteria</taxon>
        <taxon>Bacillati</taxon>
        <taxon>Actinomycetota</taxon>
        <taxon>Actinomycetes</taxon>
        <taxon>Jatrophihabitantales</taxon>
        <taxon>Jatrophihabitantaceae</taxon>
        <taxon>Jatrophihabitans</taxon>
    </lineage>
</organism>
<keyword evidence="4 7" id="KW-0560">Oxidoreductase</keyword>
<dbReference type="PRINTS" id="PR00385">
    <property type="entry name" value="P450"/>
</dbReference>
<evidence type="ECO:0000256" key="5">
    <source>
        <dbReference type="ARBA" id="ARBA00023004"/>
    </source>
</evidence>
<protein>
    <submittedName>
        <fullName evidence="8">Cytochrome P450 RapN/nocardicin N-oxygenase</fullName>
    </submittedName>
</protein>
<evidence type="ECO:0000256" key="2">
    <source>
        <dbReference type="ARBA" id="ARBA00022617"/>
    </source>
</evidence>
<dbReference type="GO" id="GO:0004497">
    <property type="term" value="F:monooxygenase activity"/>
    <property type="evidence" value="ECO:0007669"/>
    <property type="project" value="UniProtKB-KW"/>
</dbReference>
<sequence length="401" mass="42627">MSCGREPAQLPLRRSVPTEVPADYAALRRAGPVCPVLTPVGDPGWLALGHAAAKQVMTDRRLSRAAACAPQAPRMLAQPPNPDVILYMDAPRHSRVRRVASAALDALPLPQLRELVEGIADDLLAAMARSGGPVDLNAAFARPLPLRVICAVLGVSDADMPALTRWTEAILSLGGEPQERMAAMLAIRDHFGVLVDERLAQPADDAVSRMLAASALDAAGPLDRDELVSLTMTLLIAGHESSVTVLANAVLLLLADPEQLADLRADPALMPQAVEELLRLAMPGTSPFLRVATEDLDIAGCPVRAGEAVTVNYESAHRDPTVFRDADRLDLRRRSPAGSSLYFGFGPHFCLGAQIARTQLEVGLAALLARFPALRLAVPPAELAWRDDAALGGFAAVPVTW</sequence>
<dbReference type="InterPro" id="IPR002397">
    <property type="entry name" value="Cyt_P450_B"/>
</dbReference>
<dbReference type="PANTHER" id="PTHR46696">
    <property type="entry name" value="P450, PUTATIVE (EUROFUNG)-RELATED"/>
    <property type="match status" value="1"/>
</dbReference>
<dbReference type="GO" id="GO:0020037">
    <property type="term" value="F:heme binding"/>
    <property type="evidence" value="ECO:0007669"/>
    <property type="project" value="InterPro"/>
</dbReference>
<dbReference type="Gene3D" id="1.10.630.10">
    <property type="entry name" value="Cytochrome P450"/>
    <property type="match status" value="1"/>
</dbReference>
<evidence type="ECO:0000313" key="9">
    <source>
        <dbReference type="Proteomes" id="UP000186132"/>
    </source>
</evidence>
<dbReference type="PROSITE" id="PS00086">
    <property type="entry name" value="CYTOCHROME_P450"/>
    <property type="match status" value="1"/>
</dbReference>
<dbReference type="OrthoDB" id="3218463at2"/>
<dbReference type="CDD" id="cd11031">
    <property type="entry name" value="Cyp158A-like"/>
    <property type="match status" value="1"/>
</dbReference>
<dbReference type="AlphaFoldDB" id="A0A1M5RFF0"/>
<evidence type="ECO:0000256" key="6">
    <source>
        <dbReference type="ARBA" id="ARBA00023033"/>
    </source>
</evidence>
<dbReference type="EMBL" id="FQVU01000005">
    <property type="protein sequence ID" value="SHH24826.1"/>
    <property type="molecule type" value="Genomic_DNA"/>
</dbReference>
<dbReference type="InterPro" id="IPR017972">
    <property type="entry name" value="Cyt_P450_CS"/>
</dbReference>
<name>A0A1M5RFF0_9ACTN</name>
<evidence type="ECO:0000313" key="8">
    <source>
        <dbReference type="EMBL" id="SHH24826.1"/>
    </source>
</evidence>